<feature type="compositionally biased region" description="Basic residues" evidence="1">
    <location>
        <begin position="144"/>
        <end position="153"/>
    </location>
</feature>
<protein>
    <submittedName>
        <fullName evidence="2">Sporulation protein YtfJ</fullName>
    </submittedName>
</protein>
<accession>A0ABS4E981</accession>
<dbReference type="EMBL" id="JAGGJX010000001">
    <property type="protein sequence ID" value="MBP1854505.1"/>
    <property type="molecule type" value="Genomic_DNA"/>
</dbReference>
<evidence type="ECO:0000256" key="1">
    <source>
        <dbReference type="SAM" id="MobiDB-lite"/>
    </source>
</evidence>
<gene>
    <name evidence="2" type="ORF">J2Z43_000895</name>
</gene>
<dbReference type="PANTHER" id="PTHR39162">
    <property type="entry name" value="GLL3345 PROTEIN"/>
    <property type="match status" value="1"/>
</dbReference>
<proteinExistence type="predicted"/>
<dbReference type="RefSeq" id="WP_209456011.1">
    <property type="nucleotide sequence ID" value="NZ_BAAACS010000012.1"/>
</dbReference>
<dbReference type="Proteomes" id="UP000767291">
    <property type="component" value="Unassembled WGS sequence"/>
</dbReference>
<feature type="region of interest" description="Disordered" evidence="1">
    <location>
        <begin position="134"/>
        <end position="153"/>
    </location>
</feature>
<evidence type="ECO:0000313" key="3">
    <source>
        <dbReference type="Proteomes" id="UP000767291"/>
    </source>
</evidence>
<organism evidence="2 3">
    <name type="scientific">Metaclostridioides mangenotii</name>
    <dbReference type="NCBI Taxonomy" id="1540"/>
    <lineage>
        <taxon>Bacteria</taxon>
        <taxon>Bacillati</taxon>
        <taxon>Bacillota</taxon>
        <taxon>Clostridia</taxon>
        <taxon>Peptostreptococcales</taxon>
        <taxon>Peptostreptococcaceae</taxon>
        <taxon>Metaclostridioides</taxon>
    </lineage>
</organism>
<reference evidence="2 3" key="1">
    <citation type="submission" date="2021-03" db="EMBL/GenBank/DDBJ databases">
        <title>Genomic Encyclopedia of Type Strains, Phase IV (KMG-IV): sequencing the most valuable type-strain genomes for metagenomic binning, comparative biology and taxonomic classification.</title>
        <authorList>
            <person name="Goeker M."/>
        </authorList>
    </citation>
    <scope>NUCLEOTIDE SEQUENCE [LARGE SCALE GENOMIC DNA]</scope>
    <source>
        <strain evidence="2 3">DSM 1289</strain>
    </source>
</reference>
<comment type="caution">
    <text evidence="2">The sequence shown here is derived from an EMBL/GenBank/DDBJ whole genome shotgun (WGS) entry which is preliminary data.</text>
</comment>
<name>A0ABS4E981_9FIRM</name>
<evidence type="ECO:0000313" key="2">
    <source>
        <dbReference type="EMBL" id="MBP1854505.1"/>
    </source>
</evidence>
<sequence>MRATGSIKNLMETTVETIKGSIDANTIVGDPIQTESTVVVPISKVTIGFGIGGGEYSKGYDKNKKVEIDLNNSEERNDTNFAGASAGAISIQPVAFVVVENGETRLMSMDSSVNLVDNILNITPKVLEKIQNMSKNNKKECDKKGKKHHKNKR</sequence>
<dbReference type="PANTHER" id="PTHR39162:SF1">
    <property type="entry name" value="SPORULATION PROTEIN YTFJ"/>
    <property type="match status" value="1"/>
</dbReference>
<keyword evidence="3" id="KW-1185">Reference proteome</keyword>
<dbReference type="Pfam" id="PF09579">
    <property type="entry name" value="Spore_YtfJ"/>
    <property type="match status" value="1"/>
</dbReference>
<dbReference type="InterPro" id="IPR014229">
    <property type="entry name" value="Spore_YtfJ"/>
</dbReference>
<dbReference type="PIRSF" id="PIRSF021377">
    <property type="entry name" value="YtfJ"/>
    <property type="match status" value="1"/>
</dbReference>